<dbReference type="EMBL" id="CAEZUW010000098">
    <property type="protein sequence ID" value="CAB4615427.1"/>
    <property type="molecule type" value="Genomic_DNA"/>
</dbReference>
<dbReference type="EMBL" id="CAEZSH010000011">
    <property type="protein sequence ID" value="CAB4532360.1"/>
    <property type="molecule type" value="Genomic_DNA"/>
</dbReference>
<gene>
    <name evidence="2" type="ORF">UFOPK1410_00197</name>
    <name evidence="3" type="ORF">UFOPK1855_00660</name>
</gene>
<sequence>MLAFMAIGVIGLSLVTIAVLLIAYAMGATSLPVLLPLLPFIGLPIGMVLIIALAIVGANRRKREGN</sequence>
<name>A0A6J6AZJ8_9ZZZZ</name>
<dbReference type="AlphaFoldDB" id="A0A6J6AZJ8"/>
<reference evidence="2" key="1">
    <citation type="submission" date="2020-05" db="EMBL/GenBank/DDBJ databases">
        <authorList>
            <person name="Chiriac C."/>
            <person name="Salcher M."/>
            <person name="Ghai R."/>
            <person name="Kavagutti S V."/>
        </authorList>
    </citation>
    <scope>NUCLEOTIDE SEQUENCE</scope>
</reference>
<proteinExistence type="predicted"/>
<evidence type="ECO:0000256" key="1">
    <source>
        <dbReference type="SAM" id="Phobius"/>
    </source>
</evidence>
<evidence type="ECO:0000313" key="3">
    <source>
        <dbReference type="EMBL" id="CAB4615427.1"/>
    </source>
</evidence>
<accession>A0A6J6AZJ8</accession>
<organism evidence="2">
    <name type="scientific">freshwater metagenome</name>
    <dbReference type="NCBI Taxonomy" id="449393"/>
    <lineage>
        <taxon>unclassified sequences</taxon>
        <taxon>metagenomes</taxon>
        <taxon>ecological metagenomes</taxon>
    </lineage>
</organism>
<protein>
    <submittedName>
        <fullName evidence="2">Unannotated protein</fullName>
    </submittedName>
</protein>
<evidence type="ECO:0000313" key="2">
    <source>
        <dbReference type="EMBL" id="CAB4532360.1"/>
    </source>
</evidence>
<feature type="transmembrane region" description="Helical" evidence="1">
    <location>
        <begin position="37"/>
        <end position="58"/>
    </location>
</feature>
<keyword evidence="1" id="KW-0812">Transmembrane</keyword>
<keyword evidence="1" id="KW-0472">Membrane</keyword>
<keyword evidence="1" id="KW-1133">Transmembrane helix</keyword>